<dbReference type="RefSeq" id="WP_075078233.1">
    <property type="nucleotide sequence ID" value="NZ_BDCO01000002.1"/>
</dbReference>
<accession>A0A146G6S6</accession>
<evidence type="ECO:0000313" key="2">
    <source>
        <dbReference type="Proteomes" id="UP000076023"/>
    </source>
</evidence>
<evidence type="ECO:0008006" key="3">
    <source>
        <dbReference type="Google" id="ProtNLM"/>
    </source>
</evidence>
<dbReference type="InParanoid" id="A0A146G6S6"/>
<gene>
    <name evidence="1" type="ORF">TSACC_2794</name>
</gene>
<evidence type="ECO:0000313" key="1">
    <source>
        <dbReference type="EMBL" id="GAT32396.1"/>
    </source>
</evidence>
<comment type="caution">
    <text evidence="1">The sequence shown here is derived from an EMBL/GenBank/DDBJ whole genome shotgun (WGS) entry which is preliminary data.</text>
</comment>
<dbReference type="AlphaFoldDB" id="A0A146G6S6"/>
<dbReference type="EMBL" id="BDCO01000002">
    <property type="protein sequence ID" value="GAT32396.1"/>
    <property type="molecule type" value="Genomic_DNA"/>
</dbReference>
<reference evidence="2" key="1">
    <citation type="journal article" date="2017" name="Genome Announc.">
        <title>Draft Genome Sequence of Terrimicrobium sacchariphilum NM-5T, a Facultative Anaerobic Soil Bacterium of the Class Spartobacteria.</title>
        <authorList>
            <person name="Qiu Y.L."/>
            <person name="Tourlousse D.M."/>
            <person name="Matsuura N."/>
            <person name="Ohashi A."/>
            <person name="Sekiguchi Y."/>
        </authorList>
    </citation>
    <scope>NUCLEOTIDE SEQUENCE [LARGE SCALE GENOMIC DNA]</scope>
    <source>
        <strain evidence="2">NM-5</strain>
    </source>
</reference>
<proteinExistence type="predicted"/>
<keyword evidence="2" id="KW-1185">Reference proteome</keyword>
<dbReference type="Proteomes" id="UP000076023">
    <property type="component" value="Unassembled WGS sequence"/>
</dbReference>
<protein>
    <recommendedName>
        <fullName evidence="3">Immunity protein 26</fullName>
    </recommendedName>
</protein>
<name>A0A146G6S6_TERSA</name>
<dbReference type="OrthoDB" id="3523981at2"/>
<organism evidence="1 2">
    <name type="scientific">Terrimicrobium sacchariphilum</name>
    <dbReference type="NCBI Taxonomy" id="690879"/>
    <lineage>
        <taxon>Bacteria</taxon>
        <taxon>Pseudomonadati</taxon>
        <taxon>Verrucomicrobiota</taxon>
        <taxon>Terrimicrobiia</taxon>
        <taxon>Terrimicrobiales</taxon>
        <taxon>Terrimicrobiaceae</taxon>
        <taxon>Terrimicrobium</taxon>
    </lineage>
</organism>
<sequence>MKPFSKILKVKLLQLGDYVAIPRFDGRYVHARIYKGAVGIFSGRHDEPQALERLLGKTPRKFYYYCSLPGGRYQKDWVFIGRVPFEDAEAMWPPAMSTTDGIYKTKPQVYWKGGFMDVTEEELKGKQPWIVHGFTALQEVVSGTYKDPWKKLRRRPADSPA</sequence>